<evidence type="ECO:0000259" key="11">
    <source>
        <dbReference type="Pfam" id="PF01757"/>
    </source>
</evidence>
<name>G5JJ25_9STAP</name>
<dbReference type="AlphaFoldDB" id="G5JJ25"/>
<sequence length="355" mass="42217">MKVYTGVIFWMRAIACLSIVIIHSITTTFSKMHHVHFGVPIRLFELTLMFSTPLFVFISEFLLAKNYGSKIKEGFFKSRLLYLGIPYVVINLALSFFYHRPHSFTQYLEYVFQTMFHGGAVTYFIIIIFQFYILHWLFAKYLYGLHPIKIITYSIIITSLYWAIRTFIPVPSHPILATIWGREGWMIFVGWLSYFLLGFYIGIYYEAFMNKIKNYTWHIIIGLLLSILFLFTNYLLHISDWVESKRYDMPFYVTMVILMFFLLSSYFKYVPKFIIFISNYSFCIYLVHFFFVHRIGLLSQHPIKNIIFNTIITLVLSICLSYILNLFKFGKFVVGSIGKIKYEDVYKSYLNKQID</sequence>
<dbReference type="OrthoDB" id="65129at2"/>
<dbReference type="RefSeq" id="WP_002464169.1">
    <property type="nucleotide sequence ID" value="NZ_AEUN01000430.1"/>
</dbReference>
<accession>G5JJ25</accession>
<keyword evidence="5 10" id="KW-1133">Transmembrane helix</keyword>
<dbReference type="GO" id="GO:0005886">
    <property type="term" value="C:plasma membrane"/>
    <property type="evidence" value="ECO:0007669"/>
    <property type="project" value="UniProtKB-SubCell"/>
</dbReference>
<feature type="transmembrane region" description="Helical" evidence="10">
    <location>
        <begin position="217"/>
        <end position="237"/>
    </location>
</feature>
<comment type="caution">
    <text evidence="12">The sequence shown here is derived from an EMBL/GenBank/DDBJ whole genome shotgun (WGS) entry which is preliminary data.</text>
</comment>
<feature type="transmembrane region" description="Helical" evidence="10">
    <location>
        <begin position="306"/>
        <end position="327"/>
    </location>
</feature>
<comment type="similarity">
    <text evidence="2">Belongs to the acyltransferase 3 family.</text>
</comment>
<dbReference type="Proteomes" id="UP000005413">
    <property type="component" value="Unassembled WGS sequence"/>
</dbReference>
<evidence type="ECO:0000256" key="4">
    <source>
        <dbReference type="ARBA" id="ARBA00022692"/>
    </source>
</evidence>
<dbReference type="Pfam" id="PF01757">
    <property type="entry name" value="Acyl_transf_3"/>
    <property type="match status" value="1"/>
</dbReference>
<feature type="domain" description="Acyltransferase 3" evidence="11">
    <location>
        <begin position="10"/>
        <end position="324"/>
    </location>
</feature>
<feature type="transmembrane region" description="Helical" evidence="10">
    <location>
        <begin position="110"/>
        <end position="134"/>
    </location>
</feature>
<evidence type="ECO:0000256" key="6">
    <source>
        <dbReference type="ARBA" id="ARBA00023136"/>
    </source>
</evidence>
<dbReference type="GO" id="GO:0016413">
    <property type="term" value="F:O-acetyltransferase activity"/>
    <property type="evidence" value="ECO:0007669"/>
    <property type="project" value="TreeGrafter"/>
</dbReference>
<evidence type="ECO:0000256" key="3">
    <source>
        <dbReference type="ARBA" id="ARBA00022475"/>
    </source>
</evidence>
<keyword evidence="6 10" id="KW-0472">Membrane</keyword>
<dbReference type="PANTHER" id="PTHR40074">
    <property type="entry name" value="O-ACETYLTRANSFERASE WECH"/>
    <property type="match status" value="1"/>
</dbReference>
<feature type="transmembrane region" description="Helical" evidence="10">
    <location>
        <begin position="249"/>
        <end position="267"/>
    </location>
</feature>
<dbReference type="PATRIC" id="fig|911238.3.peg.1268"/>
<evidence type="ECO:0000256" key="5">
    <source>
        <dbReference type="ARBA" id="ARBA00022989"/>
    </source>
</evidence>
<reference evidence="12 13" key="1">
    <citation type="journal article" date="2012" name="BMC Genomics">
        <title>Comparative genomic analysis of the genus Staphylococcus including Staphylococcus aureus and its newly described sister species Staphylococcus simiae.</title>
        <authorList>
            <person name="Suzuki H."/>
            <person name="Lefebure T."/>
            <person name="Pavinski Bitar P."/>
            <person name="Stanhope M.J."/>
        </authorList>
    </citation>
    <scope>NUCLEOTIDE SEQUENCE [LARGE SCALE GENOMIC DNA]</scope>
    <source>
        <strain evidence="12 13">CCM 7213</strain>
    </source>
</reference>
<feature type="transmembrane region" description="Helical" evidence="10">
    <location>
        <begin position="141"/>
        <end position="164"/>
    </location>
</feature>
<dbReference type="GO" id="GO:0009246">
    <property type="term" value="P:enterobacterial common antigen biosynthetic process"/>
    <property type="evidence" value="ECO:0007669"/>
    <property type="project" value="TreeGrafter"/>
</dbReference>
<feature type="transmembrane region" description="Helical" evidence="10">
    <location>
        <begin position="274"/>
        <end position="294"/>
    </location>
</feature>
<organism evidence="12 13">
    <name type="scientific">Staphylococcus simiae CCM 7213 = CCUG 51256</name>
    <dbReference type="NCBI Taxonomy" id="911238"/>
    <lineage>
        <taxon>Bacteria</taxon>
        <taxon>Bacillati</taxon>
        <taxon>Bacillota</taxon>
        <taxon>Bacilli</taxon>
        <taxon>Bacillales</taxon>
        <taxon>Staphylococcaceae</taxon>
        <taxon>Staphylococcus</taxon>
    </lineage>
</organism>
<dbReference type="EMBL" id="AEUN01000430">
    <property type="protein sequence ID" value="EHJ07812.1"/>
    <property type="molecule type" value="Genomic_DNA"/>
</dbReference>
<dbReference type="InterPro" id="IPR002656">
    <property type="entry name" value="Acyl_transf_3_dom"/>
</dbReference>
<gene>
    <name evidence="12" type="ORF">SS7213T_07368</name>
</gene>
<evidence type="ECO:0000256" key="8">
    <source>
        <dbReference type="ARBA" id="ARBA00042402"/>
    </source>
</evidence>
<evidence type="ECO:0000313" key="12">
    <source>
        <dbReference type="EMBL" id="EHJ07812.1"/>
    </source>
</evidence>
<comment type="subcellular location">
    <subcellularLocation>
        <location evidence="1">Cell membrane</location>
        <topology evidence="1">Multi-pass membrane protein</topology>
    </subcellularLocation>
</comment>
<evidence type="ECO:0000256" key="1">
    <source>
        <dbReference type="ARBA" id="ARBA00004651"/>
    </source>
</evidence>
<evidence type="ECO:0000313" key="13">
    <source>
        <dbReference type="Proteomes" id="UP000005413"/>
    </source>
</evidence>
<feature type="transmembrane region" description="Helical" evidence="10">
    <location>
        <begin position="46"/>
        <end position="68"/>
    </location>
</feature>
<feature type="transmembrane region" description="Helical" evidence="10">
    <location>
        <begin position="7"/>
        <end position="26"/>
    </location>
</feature>
<keyword evidence="13" id="KW-1185">Reference proteome</keyword>
<feature type="transmembrane region" description="Helical" evidence="10">
    <location>
        <begin position="184"/>
        <end position="205"/>
    </location>
</feature>
<keyword evidence="4 10" id="KW-0812">Transmembrane</keyword>
<keyword evidence="3" id="KW-1003">Cell membrane</keyword>
<proteinExistence type="inferred from homology"/>
<dbReference type="PANTHER" id="PTHR40074:SF2">
    <property type="entry name" value="O-ACETYLTRANSFERASE WECH"/>
    <property type="match status" value="1"/>
</dbReference>
<feature type="transmembrane region" description="Helical" evidence="10">
    <location>
        <begin position="80"/>
        <end position="98"/>
    </location>
</feature>
<protein>
    <recommendedName>
        <fullName evidence="7">Probable poly-beta-1,6-N-acetyl-D-glucosamine export protein</fullName>
    </recommendedName>
    <alternativeName>
        <fullName evidence="9">Biofilm polysaccharide intercellular adhesin export protein</fullName>
    </alternativeName>
    <alternativeName>
        <fullName evidence="8">Intercellular adhesion protein C</fullName>
    </alternativeName>
</protein>
<evidence type="ECO:0000256" key="7">
    <source>
        <dbReference type="ARBA" id="ARBA00041028"/>
    </source>
</evidence>
<evidence type="ECO:0000256" key="9">
    <source>
        <dbReference type="ARBA" id="ARBA00042839"/>
    </source>
</evidence>
<evidence type="ECO:0000256" key="2">
    <source>
        <dbReference type="ARBA" id="ARBA00007400"/>
    </source>
</evidence>
<evidence type="ECO:0000256" key="10">
    <source>
        <dbReference type="SAM" id="Phobius"/>
    </source>
</evidence>